<dbReference type="GO" id="GO:0016787">
    <property type="term" value="F:hydrolase activity"/>
    <property type="evidence" value="ECO:0007669"/>
    <property type="project" value="UniProtKB-KW"/>
</dbReference>
<organism evidence="2 3">
    <name type="scientific">Kibdelosporangium philippinense</name>
    <dbReference type="NCBI Taxonomy" id="211113"/>
    <lineage>
        <taxon>Bacteria</taxon>
        <taxon>Bacillati</taxon>
        <taxon>Actinomycetota</taxon>
        <taxon>Actinomycetes</taxon>
        <taxon>Pseudonocardiales</taxon>
        <taxon>Pseudonocardiaceae</taxon>
        <taxon>Kibdelosporangium</taxon>
    </lineage>
</organism>
<dbReference type="NCBIfam" id="TIGR00976">
    <property type="entry name" value="CocE_NonD"/>
    <property type="match status" value="1"/>
</dbReference>
<name>A0ABS8Z5E5_9PSEU</name>
<dbReference type="SUPFAM" id="SSF49785">
    <property type="entry name" value="Galactose-binding domain-like"/>
    <property type="match status" value="1"/>
</dbReference>
<evidence type="ECO:0000259" key="1">
    <source>
        <dbReference type="Pfam" id="PF02129"/>
    </source>
</evidence>
<evidence type="ECO:0000313" key="3">
    <source>
        <dbReference type="Proteomes" id="UP001521150"/>
    </source>
</evidence>
<dbReference type="Proteomes" id="UP001521150">
    <property type="component" value="Unassembled WGS sequence"/>
</dbReference>
<gene>
    <name evidence="2" type="ORF">LWC34_03885</name>
</gene>
<dbReference type="Gene3D" id="3.40.50.1820">
    <property type="entry name" value="alpha/beta hydrolase"/>
    <property type="match status" value="1"/>
</dbReference>
<comment type="caution">
    <text evidence="2">The sequence shown here is derived from an EMBL/GenBank/DDBJ whole genome shotgun (WGS) entry which is preliminary data.</text>
</comment>
<sequence>MTELALTVVQAAKPGPVVLIRTPYGRQNHLAEAEGWARRGFSCVVGDVRGRFESTGDFRPYVHERSDGATVVDWIVRQQFYDGGVLLVGGSYAAYCAITAALARPEVAIGVIAAVPALGQGETVREPGGAARLECRVGWWSEHGDTRIPRPAASFQHLLTQKPIRDIHSDLAGWNEVWAAPRRAPELWDEIGKARMPLLAVGGLADPFAADTIELARSWGASARLLLGPWGHELGRGIGRVYVDWARALGRLTGYKELISVADGEWRAIAPVRTRIEMTVEQGDFVADPDCPYPTHRSGSFAVLKAVVPQGEIRGQFAVELCAHADCADADWVVHAWLDDVYLGHGIRRVCGSRKFIVDCTPAGVIVAKRAELRIEVAGHNWPRHARNPHTGEDPFTADTLLPSKRIVLAATAVLAWAAGDTGRARVEEITA</sequence>
<dbReference type="EMBL" id="JAJVCN010000001">
    <property type="protein sequence ID" value="MCE7001975.1"/>
    <property type="molecule type" value="Genomic_DNA"/>
</dbReference>
<keyword evidence="2" id="KW-0378">Hydrolase</keyword>
<dbReference type="InterPro" id="IPR000383">
    <property type="entry name" value="Xaa-Pro-like_dom"/>
</dbReference>
<reference evidence="2 3" key="1">
    <citation type="submission" date="2021-12" db="EMBL/GenBank/DDBJ databases">
        <title>Genome sequence of Kibdelosporangium philippinense ATCC 49844.</title>
        <authorList>
            <person name="Fedorov E.A."/>
            <person name="Omeragic M."/>
            <person name="Shalygina K.F."/>
            <person name="Maclea K.S."/>
        </authorList>
    </citation>
    <scope>NUCLEOTIDE SEQUENCE [LARGE SCALE GENOMIC DNA]</scope>
    <source>
        <strain evidence="2 3">ATCC 49844</strain>
    </source>
</reference>
<proteinExistence type="predicted"/>
<protein>
    <submittedName>
        <fullName evidence="2">CocE/NonD family hydrolase</fullName>
    </submittedName>
</protein>
<dbReference type="InterPro" id="IPR008979">
    <property type="entry name" value="Galactose-bd-like_sf"/>
</dbReference>
<evidence type="ECO:0000313" key="2">
    <source>
        <dbReference type="EMBL" id="MCE7001975.1"/>
    </source>
</evidence>
<feature type="domain" description="Xaa-Pro dipeptidyl-peptidase-like" evidence="1">
    <location>
        <begin position="11"/>
        <end position="232"/>
    </location>
</feature>
<keyword evidence="3" id="KW-1185">Reference proteome</keyword>
<dbReference type="Pfam" id="PF02129">
    <property type="entry name" value="Peptidase_S15"/>
    <property type="match status" value="1"/>
</dbReference>
<dbReference type="InterPro" id="IPR029058">
    <property type="entry name" value="AB_hydrolase_fold"/>
</dbReference>
<dbReference type="InterPro" id="IPR005674">
    <property type="entry name" value="CocE/Ser_esterase"/>
</dbReference>
<accession>A0ABS8Z5E5</accession>
<dbReference type="SUPFAM" id="SSF53474">
    <property type="entry name" value="alpha/beta-Hydrolases"/>
    <property type="match status" value="1"/>
</dbReference>
<dbReference type="RefSeq" id="WP_233723019.1">
    <property type="nucleotide sequence ID" value="NZ_JAJVCN010000001.1"/>
</dbReference>